<dbReference type="InterPro" id="IPR001650">
    <property type="entry name" value="Helicase_C-like"/>
</dbReference>
<gene>
    <name evidence="2" type="ORF">BECKFM1743A_GA0114220_102341</name>
</gene>
<protein>
    <submittedName>
        <fullName evidence="2">Helicase conserved C-terminal domain-containing protein</fullName>
    </submittedName>
</protein>
<dbReference type="CDD" id="cd22333">
    <property type="entry name" value="LlaBIII_nuclease-like"/>
    <property type="match status" value="1"/>
</dbReference>
<sequence length="1002" mass="113274">MPTPLQSLLHTYRDQSQTQREKGTYFEELIRTWFRHEATYADLYSDVWLYGDWARQQGKDARDVGIDLVAKTETGEYHAIQCKFHAPDYRIKKSDIDSFFTASGQAPFTHRIIVSTSIVWSEHADDALRDQTPPVTKIDLTALEESRIDWSRYRPGAPVALKAKKELRPHQENALTAVKTGLQRAGRGKLIMACGTGKTFTSLKIAEAMAGAGKRVLFLVPSLALLSQILTEWTQESETPLHSFAVCSDREVGKKRPRNANRDDARNNEDRVETFAHELRYPATTDARALAQEVAKRHDAGHMSVVFSTYHSIGVISEAQHYHDLEEFDLIVCDEAHRTTGATYTEEDDSNFVKIHDGEYIQGKKRLYMTATPRIYGDMAQAIAERGEVALYSMDNPEHYGKDLHTLTFSEAVNRGLLVDYKVIVLAMDEAHISRRLQNLLKDENNALRMDDAAKIVGCWKALNKHQTEEERQNPDPEPMRRAVAFCQVIEPKAPKGIRNTHKVSSKQIAGMFQAVVEAYQRHDSEYGTLTCQAEHVDGGMNASQKEAKLSWLRADPPENTCRILSNVRCLSEGVDVPALDAVLFLTPRNSQVDVVQSVGRVMRNAPGKTRGYVILPVVIPAGVKPHEALADNRTYKVVWEVLQALRSHDDRFDAMINKMDLTGAPPAKMEVIAIDDRAIRGAKQRRQNLMEKLRAQAHGGQNIGLSVAEPITPYQTEIEFAPGEVERALYAKIVEKCGRRTYWEEWATDIAKIARAHITRIQTILQNPANRKERRAFHAFVAELRDDLNPAITEAEVVEMLAQHLITRPVFEALFEGYSFAANNPVSQGMQQVLDLLHEHHLEKEADTLEGFYASVKMRAEGIDSAAGKQRIVVELYDKFFRNAFPRMTERLGIVYTPVEVVDFILHSIDHLLREEFGQTLGSRGVHILDPFTGTGTFITRLIQSGLITPEELPDKYQHEIHANEIVLLAYYIGSSRARRFKLLKISMLTKYVVTKNFISI</sequence>
<dbReference type="InterPro" id="IPR011856">
    <property type="entry name" value="tRNA_endonuc-like_dom_sf"/>
</dbReference>
<dbReference type="InterPro" id="IPR053980">
    <property type="entry name" value="ISP_coupler"/>
</dbReference>
<dbReference type="PANTHER" id="PTHR47396">
    <property type="entry name" value="TYPE I RESTRICTION ENZYME ECOKI R PROTEIN"/>
    <property type="match status" value="1"/>
</dbReference>
<evidence type="ECO:0000313" key="2">
    <source>
        <dbReference type="EMBL" id="VFJ59282.1"/>
    </source>
</evidence>
<dbReference type="SMART" id="SM00487">
    <property type="entry name" value="DEXDc"/>
    <property type="match status" value="1"/>
</dbReference>
<dbReference type="Pfam" id="PF00271">
    <property type="entry name" value="Helicase_C"/>
    <property type="match status" value="1"/>
</dbReference>
<dbReference type="EMBL" id="CAADEZ010000234">
    <property type="protein sequence ID" value="VFJ59282.1"/>
    <property type="molecule type" value="Genomic_DNA"/>
</dbReference>
<dbReference type="GO" id="GO:0016787">
    <property type="term" value="F:hydrolase activity"/>
    <property type="evidence" value="ECO:0007669"/>
    <property type="project" value="InterPro"/>
</dbReference>
<dbReference type="GO" id="GO:0003677">
    <property type="term" value="F:DNA binding"/>
    <property type="evidence" value="ECO:0007669"/>
    <property type="project" value="InterPro"/>
</dbReference>
<dbReference type="PROSITE" id="PS51192">
    <property type="entry name" value="HELICASE_ATP_BIND_1"/>
    <property type="match status" value="1"/>
</dbReference>
<dbReference type="InterPro" id="IPR006935">
    <property type="entry name" value="Helicase/UvrB_N"/>
</dbReference>
<dbReference type="Pfam" id="PF04851">
    <property type="entry name" value="ResIII"/>
    <property type="match status" value="1"/>
</dbReference>
<keyword evidence="2" id="KW-0378">Hydrolase</keyword>
<dbReference type="Pfam" id="PF22240">
    <property type="entry name" value="ISP_coupler"/>
    <property type="match status" value="1"/>
</dbReference>
<dbReference type="Gene3D" id="3.40.50.150">
    <property type="entry name" value="Vaccinia Virus protein VP39"/>
    <property type="match status" value="1"/>
</dbReference>
<dbReference type="Pfam" id="PF13156">
    <property type="entry name" value="Mrr_cat_2"/>
    <property type="match status" value="1"/>
</dbReference>
<dbReference type="InterPro" id="IPR011335">
    <property type="entry name" value="Restrct_endonuc-II-like"/>
</dbReference>
<keyword evidence="2" id="KW-0067">ATP-binding</keyword>
<dbReference type="SUPFAM" id="SSF52540">
    <property type="entry name" value="P-loop containing nucleoside triphosphate hydrolases"/>
    <property type="match status" value="1"/>
</dbReference>
<dbReference type="AlphaFoldDB" id="A0A450SYN8"/>
<dbReference type="InterPro" id="IPR050742">
    <property type="entry name" value="Helicase_Restrict-Modif_Enz"/>
</dbReference>
<dbReference type="SUPFAM" id="SSF52980">
    <property type="entry name" value="Restriction endonuclease-like"/>
    <property type="match status" value="1"/>
</dbReference>
<dbReference type="InterPro" id="IPR029063">
    <property type="entry name" value="SAM-dependent_MTases_sf"/>
</dbReference>
<accession>A0A450SYN8</accession>
<proteinExistence type="predicted"/>
<dbReference type="Gene3D" id="3.40.50.300">
    <property type="entry name" value="P-loop containing nucleotide triphosphate hydrolases"/>
    <property type="match status" value="2"/>
</dbReference>
<evidence type="ECO:0000259" key="1">
    <source>
        <dbReference type="PROSITE" id="PS51192"/>
    </source>
</evidence>
<dbReference type="GO" id="GO:0005524">
    <property type="term" value="F:ATP binding"/>
    <property type="evidence" value="ECO:0007669"/>
    <property type="project" value="InterPro"/>
</dbReference>
<keyword evidence="2" id="KW-0547">Nucleotide-binding</keyword>
<dbReference type="Gene3D" id="3.40.1350.10">
    <property type="match status" value="1"/>
</dbReference>
<name>A0A450SYN8_9GAMM</name>
<dbReference type="InterPro" id="IPR039442">
    <property type="entry name" value="Mrr-like_dom"/>
</dbReference>
<keyword evidence="2" id="KW-0347">Helicase</keyword>
<dbReference type="GO" id="GO:0005829">
    <property type="term" value="C:cytosol"/>
    <property type="evidence" value="ECO:0007669"/>
    <property type="project" value="TreeGrafter"/>
</dbReference>
<organism evidence="2">
    <name type="scientific">Candidatus Kentrum sp. FM</name>
    <dbReference type="NCBI Taxonomy" id="2126340"/>
    <lineage>
        <taxon>Bacteria</taxon>
        <taxon>Pseudomonadati</taxon>
        <taxon>Pseudomonadota</taxon>
        <taxon>Gammaproteobacteria</taxon>
        <taxon>Candidatus Kentrum</taxon>
    </lineage>
</organism>
<dbReference type="SUPFAM" id="SSF53335">
    <property type="entry name" value="S-adenosyl-L-methionine-dependent methyltransferases"/>
    <property type="match status" value="1"/>
</dbReference>
<dbReference type="CDD" id="cd18785">
    <property type="entry name" value="SF2_C"/>
    <property type="match status" value="1"/>
</dbReference>
<reference evidence="2" key="1">
    <citation type="submission" date="2019-02" db="EMBL/GenBank/DDBJ databases">
        <authorList>
            <person name="Gruber-Vodicka R. H."/>
            <person name="Seah K. B. B."/>
        </authorList>
    </citation>
    <scope>NUCLEOTIDE SEQUENCE</scope>
    <source>
        <strain evidence="2">BECK_BZ163</strain>
    </source>
</reference>
<dbReference type="GO" id="GO:0004386">
    <property type="term" value="F:helicase activity"/>
    <property type="evidence" value="ECO:0007669"/>
    <property type="project" value="UniProtKB-KW"/>
</dbReference>
<dbReference type="PANTHER" id="PTHR47396:SF1">
    <property type="entry name" value="ATP-DEPENDENT HELICASE IRC3-RELATED"/>
    <property type="match status" value="1"/>
</dbReference>
<dbReference type="InterPro" id="IPR014001">
    <property type="entry name" value="Helicase_ATP-bd"/>
</dbReference>
<dbReference type="InterPro" id="IPR027417">
    <property type="entry name" value="P-loop_NTPase"/>
</dbReference>
<feature type="domain" description="Helicase ATP-binding" evidence="1">
    <location>
        <begin position="179"/>
        <end position="373"/>
    </location>
</feature>
<dbReference type="SMART" id="SM00490">
    <property type="entry name" value="HELICc"/>
    <property type="match status" value="1"/>
</dbReference>